<keyword evidence="2" id="KW-1185">Reference proteome</keyword>
<evidence type="ECO:0000313" key="1">
    <source>
        <dbReference type="EMBL" id="KAJ7717830.1"/>
    </source>
</evidence>
<reference evidence="1" key="1">
    <citation type="submission" date="2023-03" db="EMBL/GenBank/DDBJ databases">
        <title>Massive genome expansion in bonnet fungi (Mycena s.s.) driven by repeated elements and novel gene families across ecological guilds.</title>
        <authorList>
            <consortium name="Lawrence Berkeley National Laboratory"/>
            <person name="Harder C.B."/>
            <person name="Miyauchi S."/>
            <person name="Viragh M."/>
            <person name="Kuo A."/>
            <person name="Thoen E."/>
            <person name="Andreopoulos B."/>
            <person name="Lu D."/>
            <person name="Skrede I."/>
            <person name="Drula E."/>
            <person name="Henrissat B."/>
            <person name="Morin E."/>
            <person name="Kohler A."/>
            <person name="Barry K."/>
            <person name="LaButti K."/>
            <person name="Morin E."/>
            <person name="Salamov A."/>
            <person name="Lipzen A."/>
            <person name="Mereny Z."/>
            <person name="Hegedus B."/>
            <person name="Baldrian P."/>
            <person name="Stursova M."/>
            <person name="Weitz H."/>
            <person name="Taylor A."/>
            <person name="Grigoriev I.V."/>
            <person name="Nagy L.G."/>
            <person name="Martin F."/>
            <person name="Kauserud H."/>
        </authorList>
    </citation>
    <scope>NUCLEOTIDE SEQUENCE</scope>
    <source>
        <strain evidence="1">CBHHK188m</strain>
    </source>
</reference>
<dbReference type="Proteomes" id="UP001215280">
    <property type="component" value="Unassembled WGS sequence"/>
</dbReference>
<gene>
    <name evidence="1" type="ORF">DFH07DRAFT_860941</name>
</gene>
<protein>
    <submittedName>
        <fullName evidence="1">Uncharacterized protein</fullName>
    </submittedName>
</protein>
<organism evidence="1 2">
    <name type="scientific">Mycena maculata</name>
    <dbReference type="NCBI Taxonomy" id="230809"/>
    <lineage>
        <taxon>Eukaryota</taxon>
        <taxon>Fungi</taxon>
        <taxon>Dikarya</taxon>
        <taxon>Basidiomycota</taxon>
        <taxon>Agaricomycotina</taxon>
        <taxon>Agaricomycetes</taxon>
        <taxon>Agaricomycetidae</taxon>
        <taxon>Agaricales</taxon>
        <taxon>Marasmiineae</taxon>
        <taxon>Mycenaceae</taxon>
        <taxon>Mycena</taxon>
    </lineage>
</organism>
<proteinExistence type="predicted"/>
<evidence type="ECO:0000313" key="2">
    <source>
        <dbReference type="Proteomes" id="UP001215280"/>
    </source>
</evidence>
<dbReference type="AlphaFoldDB" id="A0AAD7HCW3"/>
<dbReference type="EMBL" id="JARJLG010000313">
    <property type="protein sequence ID" value="KAJ7717830.1"/>
    <property type="molecule type" value="Genomic_DNA"/>
</dbReference>
<name>A0AAD7HCW3_9AGAR</name>
<sequence>MAFRFTILPTELALEIIRVASLPSDEDATAPRPSYATALALSSVSHAMRSATMPHLLHSVILATSPQVLCFIDSILLQREFAAFASPLTLDYPLLVRRFWSNECWEPLMDDEPEYCINYGALYEVIRGVDSLGLNFRSLHLLYNGLTGPEADPVKDWKCRHVTFAGALPRWNPFKSTPGGIAFLSHITHLTLWIPTHDYPWLPAPPCDSPVPAWVADIPFSSFSDLSHLAFPLLSKLIPTTHKNNPLVFQVPTEMLAYVAPCPTEDFNPAIFGAWALGSDPLSHGVVVPFRTLPSCRIGNSELGWEFPFMWGESDDTWAELEAHQQK</sequence>
<accession>A0AAD7HCW3</accession>
<comment type="caution">
    <text evidence="1">The sequence shown here is derived from an EMBL/GenBank/DDBJ whole genome shotgun (WGS) entry which is preliminary data.</text>
</comment>